<dbReference type="EMBL" id="CAJNOK010028285">
    <property type="protein sequence ID" value="CAF1432457.1"/>
    <property type="molecule type" value="Genomic_DNA"/>
</dbReference>
<protein>
    <submittedName>
        <fullName evidence="1">Uncharacterized protein</fullName>
    </submittedName>
</protein>
<evidence type="ECO:0000313" key="1">
    <source>
        <dbReference type="EMBL" id="CAF1432457.1"/>
    </source>
</evidence>
<dbReference type="Proteomes" id="UP000677228">
    <property type="component" value="Unassembled WGS sequence"/>
</dbReference>
<evidence type="ECO:0000313" key="3">
    <source>
        <dbReference type="Proteomes" id="UP000677228"/>
    </source>
</evidence>
<evidence type="ECO:0000313" key="2">
    <source>
        <dbReference type="EMBL" id="CAF4230270.1"/>
    </source>
</evidence>
<organism evidence="1 3">
    <name type="scientific">Didymodactylos carnosus</name>
    <dbReference type="NCBI Taxonomy" id="1234261"/>
    <lineage>
        <taxon>Eukaryota</taxon>
        <taxon>Metazoa</taxon>
        <taxon>Spiralia</taxon>
        <taxon>Gnathifera</taxon>
        <taxon>Rotifera</taxon>
        <taxon>Eurotatoria</taxon>
        <taxon>Bdelloidea</taxon>
        <taxon>Philodinida</taxon>
        <taxon>Philodinidae</taxon>
        <taxon>Didymodactylos</taxon>
    </lineage>
</organism>
<gene>
    <name evidence="1" type="ORF">OVA965_LOCUS34098</name>
    <name evidence="2" type="ORF">TMI583_LOCUS35007</name>
</gene>
<feature type="non-terminal residue" evidence="1">
    <location>
        <position position="1"/>
    </location>
</feature>
<dbReference type="Proteomes" id="UP000682733">
    <property type="component" value="Unassembled WGS sequence"/>
</dbReference>
<comment type="caution">
    <text evidence="1">The sequence shown here is derived from an EMBL/GenBank/DDBJ whole genome shotgun (WGS) entry which is preliminary data.</text>
</comment>
<sequence length="40" mass="4535">MGIPRAFCDWIHDLGNIWATGLHLDWAGCLKKPQLKSGRE</sequence>
<proteinExistence type="predicted"/>
<dbReference type="EMBL" id="CAJOBA010050072">
    <property type="protein sequence ID" value="CAF4230270.1"/>
    <property type="molecule type" value="Genomic_DNA"/>
</dbReference>
<name>A0A8S2FDI3_9BILA</name>
<accession>A0A8S2FDI3</accession>
<dbReference type="AlphaFoldDB" id="A0A8S2FDI3"/>
<reference evidence="1" key="1">
    <citation type="submission" date="2021-02" db="EMBL/GenBank/DDBJ databases">
        <authorList>
            <person name="Nowell W R."/>
        </authorList>
    </citation>
    <scope>NUCLEOTIDE SEQUENCE</scope>
</reference>